<sequence>MTKSLDIKIAGNEIKPRSKLNQPSYKPIAVIDFAKPRRFIQPVTISEGTGQ</sequence>
<evidence type="ECO:0000313" key="1">
    <source>
        <dbReference type="EMBL" id="GKV31870.1"/>
    </source>
</evidence>
<dbReference type="EMBL" id="BPVZ01000093">
    <property type="protein sequence ID" value="GKV31870.1"/>
    <property type="molecule type" value="Genomic_DNA"/>
</dbReference>
<reference evidence="1 2" key="1">
    <citation type="journal article" date="2021" name="Commun. Biol.">
        <title>The genome of Shorea leprosula (Dipterocarpaceae) highlights the ecological relevance of drought in aseasonal tropical rainforests.</title>
        <authorList>
            <person name="Ng K.K.S."/>
            <person name="Kobayashi M.J."/>
            <person name="Fawcett J.A."/>
            <person name="Hatakeyama M."/>
            <person name="Paape T."/>
            <person name="Ng C.H."/>
            <person name="Ang C.C."/>
            <person name="Tnah L.H."/>
            <person name="Lee C.T."/>
            <person name="Nishiyama T."/>
            <person name="Sese J."/>
            <person name="O'Brien M.J."/>
            <person name="Copetti D."/>
            <person name="Mohd Noor M.I."/>
            <person name="Ong R.C."/>
            <person name="Putra M."/>
            <person name="Sireger I.Z."/>
            <person name="Indrioko S."/>
            <person name="Kosugi Y."/>
            <person name="Izuno A."/>
            <person name="Isagi Y."/>
            <person name="Lee S.L."/>
            <person name="Shimizu K.K."/>
        </authorList>
    </citation>
    <scope>NUCLEOTIDE SEQUENCE [LARGE SCALE GENOMIC DNA]</scope>
    <source>
        <strain evidence="1">214</strain>
    </source>
</reference>
<dbReference type="AlphaFoldDB" id="A0AAV5L3N7"/>
<name>A0AAV5L3N7_9ROSI</name>
<organism evidence="1 2">
    <name type="scientific">Rubroshorea leprosula</name>
    <dbReference type="NCBI Taxonomy" id="152421"/>
    <lineage>
        <taxon>Eukaryota</taxon>
        <taxon>Viridiplantae</taxon>
        <taxon>Streptophyta</taxon>
        <taxon>Embryophyta</taxon>
        <taxon>Tracheophyta</taxon>
        <taxon>Spermatophyta</taxon>
        <taxon>Magnoliopsida</taxon>
        <taxon>eudicotyledons</taxon>
        <taxon>Gunneridae</taxon>
        <taxon>Pentapetalae</taxon>
        <taxon>rosids</taxon>
        <taxon>malvids</taxon>
        <taxon>Malvales</taxon>
        <taxon>Dipterocarpaceae</taxon>
        <taxon>Rubroshorea</taxon>
    </lineage>
</organism>
<proteinExistence type="predicted"/>
<evidence type="ECO:0000313" key="2">
    <source>
        <dbReference type="Proteomes" id="UP001054252"/>
    </source>
</evidence>
<keyword evidence="2" id="KW-1185">Reference proteome</keyword>
<comment type="caution">
    <text evidence="1">The sequence shown here is derived from an EMBL/GenBank/DDBJ whole genome shotgun (WGS) entry which is preliminary data.</text>
</comment>
<gene>
    <name evidence="1" type="ORF">SLEP1_g40528</name>
</gene>
<accession>A0AAV5L3N7</accession>
<dbReference type="Proteomes" id="UP001054252">
    <property type="component" value="Unassembled WGS sequence"/>
</dbReference>
<protein>
    <submittedName>
        <fullName evidence="1">Uncharacterized protein</fullName>
    </submittedName>
</protein>